<keyword evidence="10" id="KW-0479">Metal-binding</keyword>
<evidence type="ECO:0000256" key="8">
    <source>
        <dbReference type="ARBA" id="ARBA00035585"/>
    </source>
</evidence>
<feature type="transmembrane region" description="Helical" evidence="10">
    <location>
        <begin position="103"/>
        <end position="125"/>
    </location>
</feature>
<gene>
    <name evidence="10" type="primary">fluC</name>
    <name evidence="10" type="synonym">crcB</name>
    <name evidence="11" type="ORF">TE42_06005</name>
</gene>
<dbReference type="InterPro" id="IPR003691">
    <property type="entry name" value="FluC"/>
</dbReference>
<dbReference type="Proteomes" id="UP000035067">
    <property type="component" value="Unassembled WGS sequence"/>
</dbReference>
<evidence type="ECO:0000256" key="3">
    <source>
        <dbReference type="ARBA" id="ARBA00022692"/>
    </source>
</evidence>
<accession>A0A0G2J4S0</accession>
<evidence type="ECO:0000256" key="5">
    <source>
        <dbReference type="ARBA" id="ARBA00023136"/>
    </source>
</evidence>
<keyword evidence="10" id="KW-0915">Sodium</keyword>
<feature type="transmembrane region" description="Helical" evidence="10">
    <location>
        <begin position="16"/>
        <end position="33"/>
    </location>
</feature>
<reference evidence="11 12" key="1">
    <citation type="submission" date="2015-01" db="EMBL/GenBank/DDBJ databases">
        <title>Lifestyle Evolution in Cyanobacterial Symbionts of Sponges.</title>
        <authorList>
            <person name="Burgsdorf I."/>
            <person name="Slaby B.M."/>
            <person name="Handley K.M."/>
            <person name="Haber M."/>
            <person name="Blom J."/>
            <person name="Marshall C.W."/>
            <person name="Gilbert J.A."/>
            <person name="Hentschel U."/>
            <person name="Steindler L."/>
        </authorList>
    </citation>
    <scope>NUCLEOTIDE SEQUENCE [LARGE SCALE GENOMIC DNA]</scope>
    <source>
        <strain evidence="11">SP3</strain>
    </source>
</reference>
<keyword evidence="6 10" id="KW-0407">Ion channel</keyword>
<dbReference type="GO" id="GO:0062054">
    <property type="term" value="F:fluoride channel activity"/>
    <property type="evidence" value="ECO:0007669"/>
    <property type="project" value="UniProtKB-UniRule"/>
</dbReference>
<feature type="binding site" evidence="10">
    <location>
        <position position="80"/>
    </location>
    <ligand>
        <name>Na(+)</name>
        <dbReference type="ChEBI" id="CHEBI:29101"/>
        <note>structural</note>
    </ligand>
</feature>
<evidence type="ECO:0000256" key="2">
    <source>
        <dbReference type="ARBA" id="ARBA00022475"/>
    </source>
</evidence>
<dbReference type="GO" id="GO:0046872">
    <property type="term" value="F:metal ion binding"/>
    <property type="evidence" value="ECO:0007669"/>
    <property type="project" value="UniProtKB-KW"/>
</dbReference>
<comment type="catalytic activity">
    <reaction evidence="8">
        <text>fluoride(in) = fluoride(out)</text>
        <dbReference type="Rhea" id="RHEA:76159"/>
        <dbReference type="ChEBI" id="CHEBI:17051"/>
    </reaction>
    <physiologicalReaction direction="left-to-right" evidence="8">
        <dbReference type="Rhea" id="RHEA:76160"/>
    </physiologicalReaction>
</comment>
<feature type="transmembrane region" description="Helical" evidence="10">
    <location>
        <begin position="45"/>
        <end position="63"/>
    </location>
</feature>
<evidence type="ECO:0000256" key="9">
    <source>
        <dbReference type="ARBA" id="ARBA00049940"/>
    </source>
</evidence>
<keyword evidence="2 10" id="KW-1003">Cell membrane</keyword>
<sequence>MSSEPGHAMTAEARRFLLVVAGAVPGALLRWQAAVQFGPYLPSGGSDALVNGVGSLLLGWLAARPFRQELQLLLGAGFCGSLTTFSAWMLVTERLQKQGFMMGLLWLALGLAVGLAMAWLGQLLGQGQRRS</sequence>
<dbReference type="EMBL" id="JXQG01000031">
    <property type="protein sequence ID" value="KKZ12051.1"/>
    <property type="molecule type" value="Genomic_DNA"/>
</dbReference>
<feature type="transmembrane region" description="Helical" evidence="10">
    <location>
        <begin position="70"/>
        <end position="91"/>
    </location>
</feature>
<name>A0A0G2J4S0_9SYNE</name>
<comment type="function">
    <text evidence="9 10">Fluoride-specific ion channel. Important for reducing fluoride concentration in the cell, thus reducing its toxicity.</text>
</comment>
<evidence type="ECO:0000256" key="4">
    <source>
        <dbReference type="ARBA" id="ARBA00022989"/>
    </source>
</evidence>
<evidence type="ECO:0000313" key="11">
    <source>
        <dbReference type="EMBL" id="KKZ12051.1"/>
    </source>
</evidence>
<organism evidence="11 12">
    <name type="scientific">Candidatus Synechococcus spongiarum SP3</name>
    <dbReference type="NCBI Taxonomy" id="1604020"/>
    <lineage>
        <taxon>Bacteria</taxon>
        <taxon>Bacillati</taxon>
        <taxon>Cyanobacteriota</taxon>
        <taxon>Cyanophyceae</taxon>
        <taxon>Synechococcales</taxon>
        <taxon>Synechococcaceae</taxon>
        <taxon>Synechococcus</taxon>
    </lineage>
</organism>
<dbReference type="GO" id="GO:0140114">
    <property type="term" value="P:cellular detoxification of fluoride"/>
    <property type="evidence" value="ECO:0007669"/>
    <property type="project" value="UniProtKB-UniRule"/>
</dbReference>
<keyword evidence="10" id="KW-0406">Ion transport</keyword>
<dbReference type="PATRIC" id="fig|1604020.3.peg.859"/>
<evidence type="ECO:0000313" key="12">
    <source>
        <dbReference type="Proteomes" id="UP000035067"/>
    </source>
</evidence>
<keyword evidence="4 10" id="KW-1133">Transmembrane helix</keyword>
<proteinExistence type="inferred from homology"/>
<evidence type="ECO:0000256" key="1">
    <source>
        <dbReference type="ARBA" id="ARBA00004651"/>
    </source>
</evidence>
<dbReference type="GO" id="GO:0005886">
    <property type="term" value="C:plasma membrane"/>
    <property type="evidence" value="ECO:0007669"/>
    <property type="project" value="UniProtKB-SubCell"/>
</dbReference>
<dbReference type="AlphaFoldDB" id="A0A0G2J4S0"/>
<dbReference type="HAMAP" id="MF_00454">
    <property type="entry name" value="FluC"/>
    <property type="match status" value="1"/>
</dbReference>
<dbReference type="Pfam" id="PF02537">
    <property type="entry name" value="CRCB"/>
    <property type="match status" value="1"/>
</dbReference>
<comment type="activity regulation">
    <text evidence="10">Na(+) is not transported, but it plays an essential structural role and its presence is essential for fluoride channel function.</text>
</comment>
<evidence type="ECO:0000256" key="10">
    <source>
        <dbReference type="HAMAP-Rule" id="MF_00454"/>
    </source>
</evidence>
<protein>
    <recommendedName>
        <fullName evidence="10">Fluoride-specific ion channel FluC</fullName>
    </recommendedName>
</protein>
<evidence type="ECO:0000256" key="6">
    <source>
        <dbReference type="ARBA" id="ARBA00023303"/>
    </source>
</evidence>
<keyword evidence="5 10" id="KW-0472">Membrane</keyword>
<evidence type="ECO:0000256" key="7">
    <source>
        <dbReference type="ARBA" id="ARBA00035120"/>
    </source>
</evidence>
<keyword evidence="10" id="KW-0813">Transport</keyword>
<comment type="similarity">
    <text evidence="7 10">Belongs to the fluoride channel Fluc/FEX (TC 1.A.43) family.</text>
</comment>
<comment type="subcellular location">
    <subcellularLocation>
        <location evidence="1 10">Cell membrane</location>
        <topology evidence="1 10">Multi-pass membrane protein</topology>
    </subcellularLocation>
</comment>
<comment type="caution">
    <text evidence="11">The sequence shown here is derived from an EMBL/GenBank/DDBJ whole genome shotgun (WGS) entry which is preliminary data.</text>
</comment>
<keyword evidence="3 10" id="KW-0812">Transmembrane</keyword>
<feature type="binding site" evidence="10">
    <location>
        <position position="83"/>
    </location>
    <ligand>
        <name>Na(+)</name>
        <dbReference type="ChEBI" id="CHEBI:29101"/>
        <note>structural</note>
    </ligand>
</feature>